<dbReference type="Gene3D" id="3.40.50.2300">
    <property type="match status" value="1"/>
</dbReference>
<dbReference type="Pfam" id="PF00196">
    <property type="entry name" value="GerE"/>
    <property type="match status" value="1"/>
</dbReference>
<feature type="domain" description="Response regulatory" evidence="8">
    <location>
        <begin position="5"/>
        <end position="121"/>
    </location>
</feature>
<evidence type="ECO:0000313" key="12">
    <source>
        <dbReference type="Proteomes" id="UP000297014"/>
    </source>
</evidence>
<organism evidence="9 11">
    <name type="scientific">Alkalihalobacillus alcalophilus ATCC 27647 = CGMCC 1.3604</name>
    <dbReference type="NCBI Taxonomy" id="1218173"/>
    <lineage>
        <taxon>Bacteria</taxon>
        <taxon>Bacillati</taxon>
        <taxon>Bacillota</taxon>
        <taxon>Bacilli</taxon>
        <taxon>Bacillales</taxon>
        <taxon>Bacillaceae</taxon>
        <taxon>Alkalihalobacillus</taxon>
    </lineage>
</organism>
<dbReference type="GO" id="GO:0000160">
    <property type="term" value="P:phosphorelay signal transduction system"/>
    <property type="evidence" value="ECO:0007669"/>
    <property type="project" value="InterPro"/>
</dbReference>
<dbReference type="Proteomes" id="UP000297014">
    <property type="component" value="Unassembled WGS sequence"/>
</dbReference>
<protein>
    <submittedName>
        <fullName evidence="9">LuxR family transcriptional regulator</fullName>
    </submittedName>
</protein>
<reference evidence="9 11" key="1">
    <citation type="journal article" date="2014" name="Genome Announc.">
        <title>Draft Genome Sequence of Bacillus alcalophilus AV1934, a Classic Alkaliphile Isolated from Human Feces in 1934.</title>
        <authorList>
            <person name="Attie O."/>
            <person name="Jayaprakash A."/>
            <person name="Shah H."/>
            <person name="Paulsen I.T."/>
            <person name="Morino M."/>
            <person name="Takahashi Y."/>
            <person name="Narumi I."/>
            <person name="Sachidanandam R."/>
            <person name="Satoh K."/>
            <person name="Ito M."/>
            <person name="Krulwich T.A."/>
        </authorList>
    </citation>
    <scope>NUCLEOTIDE SEQUENCE [LARGE SCALE GENOMIC DNA]</scope>
    <source>
        <strain evidence="9 11">AV1934</strain>
    </source>
</reference>
<name>A0A094WND5_ALKAL</name>
<evidence type="ECO:0000256" key="5">
    <source>
        <dbReference type="ARBA" id="ARBA00023163"/>
    </source>
</evidence>
<dbReference type="InterPro" id="IPR016032">
    <property type="entry name" value="Sig_transdc_resp-reg_C-effctor"/>
</dbReference>
<keyword evidence="11" id="KW-1185">Reference proteome</keyword>
<evidence type="ECO:0000256" key="2">
    <source>
        <dbReference type="ARBA" id="ARBA00022553"/>
    </source>
</evidence>
<dbReference type="SMART" id="SM00421">
    <property type="entry name" value="HTH_LUXR"/>
    <property type="match status" value="1"/>
</dbReference>
<dbReference type="PROSITE" id="PS50043">
    <property type="entry name" value="HTH_LUXR_2"/>
    <property type="match status" value="1"/>
</dbReference>
<dbReference type="GO" id="GO:0005737">
    <property type="term" value="C:cytoplasm"/>
    <property type="evidence" value="ECO:0007669"/>
    <property type="project" value="UniProtKB-SubCell"/>
</dbReference>
<evidence type="ECO:0000256" key="1">
    <source>
        <dbReference type="ARBA" id="ARBA00004496"/>
    </source>
</evidence>
<dbReference type="Pfam" id="PF00072">
    <property type="entry name" value="Response_reg"/>
    <property type="match status" value="1"/>
</dbReference>
<keyword evidence="2 6" id="KW-0597">Phosphoprotein</keyword>
<gene>
    <name evidence="10" type="ORF">AJ85_01970</name>
    <name evidence="9" type="ORF">BALCAV_0209980</name>
</gene>
<dbReference type="CDD" id="cd17535">
    <property type="entry name" value="REC_NarL-like"/>
    <property type="match status" value="1"/>
</dbReference>
<evidence type="ECO:0000313" key="10">
    <source>
        <dbReference type="EMBL" id="THG91747.1"/>
    </source>
</evidence>
<dbReference type="Proteomes" id="UP000002754">
    <property type="component" value="Unassembled WGS sequence"/>
</dbReference>
<dbReference type="CDD" id="cd06170">
    <property type="entry name" value="LuxR_C_like"/>
    <property type="match status" value="1"/>
</dbReference>
<evidence type="ECO:0000259" key="7">
    <source>
        <dbReference type="PROSITE" id="PS50043"/>
    </source>
</evidence>
<dbReference type="GO" id="GO:0003677">
    <property type="term" value="F:DNA binding"/>
    <property type="evidence" value="ECO:0007669"/>
    <property type="project" value="UniProtKB-KW"/>
</dbReference>
<comment type="caution">
    <text evidence="9">The sequence shown here is derived from an EMBL/GenBank/DDBJ whole genome shotgun (WGS) entry which is preliminary data.</text>
</comment>
<dbReference type="AlphaFoldDB" id="A0A094WND5"/>
<dbReference type="PROSITE" id="PS50110">
    <property type="entry name" value="RESPONSE_REGULATORY"/>
    <property type="match status" value="1"/>
</dbReference>
<sequence length="214" mass="24221">MVKNRILLAEDQALVRQGLKMMIEYSGKNEVIVEACNGKEALELYPKHIIDLIIMDIRMPEMNGLEATQKLRQLYPKVKILILTTFADDAYAIEALKLGAVGYLLKDADRERLLYSIDKALEGGMALDEQVAAKVVPQLFRNKQEKKPLPIPLTERERSLVFLVGEGKSNQEIADTLFLSLGTVKNLMSQLLTKLQLRDRTQLAIFALKHDIED</sequence>
<dbReference type="PANTHER" id="PTHR43214:SF40">
    <property type="entry name" value="TRANSCRIPTIONAL REGULATORY PROTEIN LNRK"/>
    <property type="match status" value="1"/>
</dbReference>
<dbReference type="InterPro" id="IPR039420">
    <property type="entry name" value="WalR-like"/>
</dbReference>
<dbReference type="SUPFAM" id="SSF52172">
    <property type="entry name" value="CheY-like"/>
    <property type="match status" value="1"/>
</dbReference>
<feature type="domain" description="HTH luxR-type" evidence="7">
    <location>
        <begin position="146"/>
        <end position="211"/>
    </location>
</feature>
<dbReference type="RefSeq" id="WP_003321445.1">
    <property type="nucleotide sequence ID" value="NZ_ALPT02000028.1"/>
</dbReference>
<evidence type="ECO:0000256" key="4">
    <source>
        <dbReference type="ARBA" id="ARBA00023125"/>
    </source>
</evidence>
<dbReference type="GO" id="GO:0006355">
    <property type="term" value="P:regulation of DNA-templated transcription"/>
    <property type="evidence" value="ECO:0007669"/>
    <property type="project" value="InterPro"/>
</dbReference>
<dbReference type="PANTHER" id="PTHR43214">
    <property type="entry name" value="TWO-COMPONENT RESPONSE REGULATOR"/>
    <property type="match status" value="1"/>
</dbReference>
<dbReference type="eggNOG" id="COG2197">
    <property type="taxonomic scope" value="Bacteria"/>
</dbReference>
<evidence type="ECO:0000256" key="6">
    <source>
        <dbReference type="PROSITE-ProRule" id="PRU00169"/>
    </source>
</evidence>
<evidence type="ECO:0000259" key="8">
    <source>
        <dbReference type="PROSITE" id="PS50110"/>
    </source>
</evidence>
<proteinExistence type="predicted"/>
<evidence type="ECO:0000256" key="3">
    <source>
        <dbReference type="ARBA" id="ARBA00023015"/>
    </source>
</evidence>
<keyword evidence="5" id="KW-0804">Transcription</keyword>
<dbReference type="OrthoDB" id="9780153at2"/>
<keyword evidence="3" id="KW-0805">Transcription regulation</keyword>
<feature type="modified residue" description="4-aspartylphosphate" evidence="6">
    <location>
        <position position="56"/>
    </location>
</feature>
<evidence type="ECO:0000313" key="11">
    <source>
        <dbReference type="Proteomes" id="UP000002754"/>
    </source>
</evidence>
<dbReference type="SUPFAM" id="SSF46894">
    <property type="entry name" value="C-terminal effector domain of the bipartite response regulators"/>
    <property type="match status" value="1"/>
</dbReference>
<dbReference type="EMBL" id="JALP01000049">
    <property type="protein sequence ID" value="THG91747.1"/>
    <property type="molecule type" value="Genomic_DNA"/>
</dbReference>
<keyword evidence="4" id="KW-0238">DNA-binding</keyword>
<dbReference type="InterPro" id="IPR011006">
    <property type="entry name" value="CheY-like_superfamily"/>
</dbReference>
<dbReference type="STRING" id="1218173.BALCAV_0209980"/>
<dbReference type="InterPro" id="IPR058245">
    <property type="entry name" value="NreC/VraR/RcsB-like_REC"/>
</dbReference>
<accession>A0A094WND5</accession>
<evidence type="ECO:0000313" key="9">
    <source>
        <dbReference type="EMBL" id="KGA97488.1"/>
    </source>
</evidence>
<dbReference type="PRINTS" id="PR00038">
    <property type="entry name" value="HTHLUXR"/>
</dbReference>
<reference evidence="10 12" key="2">
    <citation type="submission" date="2014-01" db="EMBL/GenBank/DDBJ databases">
        <title>Draft genome sequencing of Bacillus alcalophilus CGMCC 1.3604.</title>
        <authorList>
            <person name="Yang J."/>
            <person name="Diao L."/>
            <person name="Yang S."/>
        </authorList>
    </citation>
    <scope>NUCLEOTIDE SEQUENCE [LARGE SCALE GENOMIC DNA]</scope>
    <source>
        <strain evidence="10 12">CGMCC 1.3604</strain>
    </source>
</reference>
<dbReference type="InterPro" id="IPR000792">
    <property type="entry name" value="Tscrpt_reg_LuxR_C"/>
</dbReference>
<dbReference type="EMBL" id="ALPT02000028">
    <property type="protein sequence ID" value="KGA97488.1"/>
    <property type="molecule type" value="Genomic_DNA"/>
</dbReference>
<dbReference type="InterPro" id="IPR001789">
    <property type="entry name" value="Sig_transdc_resp-reg_receiver"/>
</dbReference>
<comment type="subcellular location">
    <subcellularLocation>
        <location evidence="1">Cytoplasm</location>
    </subcellularLocation>
</comment>
<dbReference type="SMART" id="SM00448">
    <property type="entry name" value="REC"/>
    <property type="match status" value="1"/>
</dbReference>